<keyword evidence="2" id="KW-1185">Reference proteome</keyword>
<dbReference type="OMA" id="HIVYETE"/>
<feature type="non-terminal residue" evidence="1">
    <location>
        <position position="1"/>
    </location>
</feature>
<sequence>GHLKQNVYLTELASPEEVIARMQLTIRSINGAMLRRVRENLIVRTEACIKARGGHIENLL</sequence>
<name>E2A7A2_CAMFO</name>
<organism evidence="2">
    <name type="scientific">Camponotus floridanus</name>
    <name type="common">Florida carpenter ant</name>
    <dbReference type="NCBI Taxonomy" id="104421"/>
    <lineage>
        <taxon>Eukaryota</taxon>
        <taxon>Metazoa</taxon>
        <taxon>Ecdysozoa</taxon>
        <taxon>Arthropoda</taxon>
        <taxon>Hexapoda</taxon>
        <taxon>Insecta</taxon>
        <taxon>Pterygota</taxon>
        <taxon>Neoptera</taxon>
        <taxon>Endopterygota</taxon>
        <taxon>Hymenoptera</taxon>
        <taxon>Apocrita</taxon>
        <taxon>Aculeata</taxon>
        <taxon>Formicoidea</taxon>
        <taxon>Formicidae</taxon>
        <taxon>Formicinae</taxon>
        <taxon>Camponotus</taxon>
    </lineage>
</organism>
<evidence type="ECO:0000313" key="2">
    <source>
        <dbReference type="Proteomes" id="UP000000311"/>
    </source>
</evidence>
<dbReference type="AlphaFoldDB" id="E2A7A2"/>
<feature type="non-terminal residue" evidence="1">
    <location>
        <position position="60"/>
    </location>
</feature>
<gene>
    <name evidence="1" type="ORF">EAG_00129</name>
</gene>
<proteinExistence type="predicted"/>
<dbReference type="EMBL" id="GL437328">
    <property type="protein sequence ID" value="EFN70687.1"/>
    <property type="molecule type" value="Genomic_DNA"/>
</dbReference>
<accession>E2A7A2</accession>
<reference evidence="1 2" key="1">
    <citation type="journal article" date="2010" name="Science">
        <title>Genomic comparison of the ants Camponotus floridanus and Harpegnathos saltator.</title>
        <authorList>
            <person name="Bonasio R."/>
            <person name="Zhang G."/>
            <person name="Ye C."/>
            <person name="Mutti N.S."/>
            <person name="Fang X."/>
            <person name="Qin N."/>
            <person name="Donahue G."/>
            <person name="Yang P."/>
            <person name="Li Q."/>
            <person name="Li C."/>
            <person name="Zhang P."/>
            <person name="Huang Z."/>
            <person name="Berger S.L."/>
            <person name="Reinberg D."/>
            <person name="Wang J."/>
            <person name="Liebig J."/>
        </authorList>
    </citation>
    <scope>NUCLEOTIDE SEQUENCE [LARGE SCALE GENOMIC DNA]</scope>
    <source>
        <strain evidence="2">C129</strain>
    </source>
</reference>
<protein>
    <submittedName>
        <fullName evidence="1">Uncharacterized protein</fullName>
    </submittedName>
</protein>
<dbReference type="Proteomes" id="UP000000311">
    <property type="component" value="Unassembled WGS sequence"/>
</dbReference>
<dbReference type="InParanoid" id="E2A7A2"/>
<dbReference type="GO" id="GO:0003676">
    <property type="term" value="F:nucleic acid binding"/>
    <property type="evidence" value="ECO:0007669"/>
    <property type="project" value="InterPro"/>
</dbReference>
<dbReference type="Gene3D" id="3.30.420.10">
    <property type="entry name" value="Ribonuclease H-like superfamily/Ribonuclease H"/>
    <property type="match status" value="1"/>
</dbReference>
<dbReference type="InterPro" id="IPR036397">
    <property type="entry name" value="RNaseH_sf"/>
</dbReference>
<evidence type="ECO:0000313" key="1">
    <source>
        <dbReference type="EMBL" id="EFN70687.1"/>
    </source>
</evidence>